<evidence type="ECO:0000313" key="1">
    <source>
        <dbReference type="EMBL" id="CAL5971530.1"/>
    </source>
</evidence>
<gene>
    <name evidence="1" type="ORF">HINF_LOCUS1470</name>
</gene>
<evidence type="ECO:0000313" key="2">
    <source>
        <dbReference type="Proteomes" id="UP001642409"/>
    </source>
</evidence>
<dbReference type="InterPro" id="IPR011989">
    <property type="entry name" value="ARM-like"/>
</dbReference>
<dbReference type="SUPFAM" id="SSF48371">
    <property type="entry name" value="ARM repeat"/>
    <property type="match status" value="1"/>
</dbReference>
<dbReference type="Proteomes" id="UP001642409">
    <property type="component" value="Unassembled WGS sequence"/>
</dbReference>
<sequence length="863" mass="98906">MTLAQILLNSQDSQLVQSAYYQLEQYKQQTEDYLTDVFNLVFNSDPKVSFLASTQLVFLLKKFDNMPQNKVLDITQYLINNYHVMIADTRHHVSQIVSSMAASLFFTKVYDTLPQRIAALISECQDVSLLLDYYVILAKLYLHQAGHELNDNLAFQLKLLLDHTQHIPLYVSSLIQNQSAREQILLTLYTAQIFQSAYSWEDLPDYFEDNLQNILSFLVLVLQKTGTSRYELQTEEACVDVFVNVIIRHFELVPTFQLQLIQTLLDFVEQKNADTREFAVARIIQQTSQWMESPELGQFIQTNFTEKLFNISIAVLQFTEKDAENADCFDQQFVSSYILSRDTQSRVYAAENMLRAIRRYQPSAEVQMQEFVQQNAINDFFRALQVFRVLVVQSQSQTLGLQIQPGSQAVINQMIPVVWDKFTKLAQQPTLYQGEILKFFFDFFDYIPQEQLDQFLANIPESVYENQFTATVLAQGFKQVLNSKTIKNNQIKTPDTFVLKMINCSQLYMFQNETCCQACCALIKACNSPQYFEPALNVMIQLLKDSKVQQSTMAFANLLAEQIALVDDETKLKFVSALIEQFQTLSDQVLDDALVFILQLLAICSRVCVHPCFNVVMNAAITQESHESDLTQALFLFVDNYICTPQFVNGTYTPTNLRLQEGQSTQINQSSQLIKLLTELIQKPTVAAHAYQTLNLLLRCNIDLDATLLTQIVSYNSERASSLYTNRTLLKQITIFYCSLFNKFDQAQMATIFAQANTQFFAVMNQIVIIGCQSSFSIKDKKAFLCTGLLKMSNEKQIKPVFTAIGNLFGKFRNRQSFVTNEKVNQEVNFCSVVGIENYLIDEEDPKDLDQQCLGALGLQSWR</sequence>
<reference evidence="1 2" key="1">
    <citation type="submission" date="2024-07" db="EMBL/GenBank/DDBJ databases">
        <authorList>
            <person name="Akdeniz Z."/>
        </authorList>
    </citation>
    <scope>NUCLEOTIDE SEQUENCE [LARGE SCALE GENOMIC DNA]</scope>
</reference>
<protein>
    <submittedName>
        <fullName evidence="1">Uncharacterized protein</fullName>
    </submittedName>
</protein>
<dbReference type="Gene3D" id="1.25.10.10">
    <property type="entry name" value="Leucine-rich Repeat Variant"/>
    <property type="match status" value="1"/>
</dbReference>
<accession>A0ABP1GHE1</accession>
<keyword evidence="2" id="KW-1185">Reference proteome</keyword>
<name>A0ABP1GHE1_9EUKA</name>
<dbReference type="EMBL" id="CAXDID020000002">
    <property type="protein sequence ID" value="CAL5971530.1"/>
    <property type="molecule type" value="Genomic_DNA"/>
</dbReference>
<organism evidence="1 2">
    <name type="scientific">Hexamita inflata</name>
    <dbReference type="NCBI Taxonomy" id="28002"/>
    <lineage>
        <taxon>Eukaryota</taxon>
        <taxon>Metamonada</taxon>
        <taxon>Diplomonadida</taxon>
        <taxon>Hexamitidae</taxon>
        <taxon>Hexamitinae</taxon>
        <taxon>Hexamita</taxon>
    </lineage>
</organism>
<comment type="caution">
    <text evidence="1">The sequence shown here is derived from an EMBL/GenBank/DDBJ whole genome shotgun (WGS) entry which is preliminary data.</text>
</comment>
<dbReference type="InterPro" id="IPR016024">
    <property type="entry name" value="ARM-type_fold"/>
</dbReference>
<proteinExistence type="predicted"/>